<reference evidence="3" key="1">
    <citation type="submission" date="2020-08" db="EMBL/GenBank/DDBJ databases">
        <title>Lacibacter sp. S13-6-6 genome sequencing.</title>
        <authorList>
            <person name="Jin L."/>
        </authorList>
    </citation>
    <scope>NUCLEOTIDE SEQUENCE [LARGE SCALE GENOMIC DNA]</scope>
    <source>
        <strain evidence="3">S13-6-6</strain>
    </source>
</reference>
<dbReference type="RefSeq" id="WP_182801342.1">
    <property type="nucleotide sequence ID" value="NZ_CP060007.1"/>
</dbReference>
<keyword evidence="1" id="KW-0732">Signal</keyword>
<evidence type="ECO:0000313" key="3">
    <source>
        <dbReference type="Proteomes" id="UP000515344"/>
    </source>
</evidence>
<organism evidence="2 3">
    <name type="scientific">Lacibacter sediminis</name>
    <dbReference type="NCBI Taxonomy" id="2760713"/>
    <lineage>
        <taxon>Bacteria</taxon>
        <taxon>Pseudomonadati</taxon>
        <taxon>Bacteroidota</taxon>
        <taxon>Chitinophagia</taxon>
        <taxon>Chitinophagales</taxon>
        <taxon>Chitinophagaceae</taxon>
        <taxon>Lacibacter</taxon>
    </lineage>
</organism>
<feature type="signal peptide" evidence="1">
    <location>
        <begin position="1"/>
        <end position="19"/>
    </location>
</feature>
<evidence type="ECO:0008006" key="4">
    <source>
        <dbReference type="Google" id="ProtNLM"/>
    </source>
</evidence>
<evidence type="ECO:0000313" key="2">
    <source>
        <dbReference type="EMBL" id="QNA43077.1"/>
    </source>
</evidence>
<accession>A0A7G5XC74</accession>
<feature type="chain" id="PRO_5028836261" description="Outer membrane beta-barrel protein" evidence="1">
    <location>
        <begin position="20"/>
        <end position="140"/>
    </location>
</feature>
<gene>
    <name evidence="2" type="ORF">H4075_13390</name>
</gene>
<proteinExistence type="predicted"/>
<keyword evidence="3" id="KW-1185">Reference proteome</keyword>
<dbReference type="SUPFAM" id="SSF56935">
    <property type="entry name" value="Porins"/>
    <property type="match status" value="1"/>
</dbReference>
<dbReference type="KEGG" id="lacs:H4075_13390"/>
<dbReference type="EMBL" id="CP060007">
    <property type="protein sequence ID" value="QNA43077.1"/>
    <property type="molecule type" value="Genomic_DNA"/>
</dbReference>
<dbReference type="AlphaFoldDB" id="A0A7G5XC74"/>
<sequence length="140" mass="15580">MKKVLGLCVFMLSFTAVRSQVYLQAGGGVTTNGNAGADLQVGYSLKKKTTIGIGYFALIDNAQPLLMNVQVGYKLSKSVRMYGGYVRKQVSSSHKALNTNSWIGGIEYNTKRFKKGNFYYSANYIPNYFFACVGMKFNYK</sequence>
<evidence type="ECO:0000256" key="1">
    <source>
        <dbReference type="SAM" id="SignalP"/>
    </source>
</evidence>
<dbReference type="Proteomes" id="UP000515344">
    <property type="component" value="Chromosome"/>
</dbReference>
<name>A0A7G5XC74_9BACT</name>
<protein>
    <recommendedName>
        <fullName evidence="4">Outer membrane beta-barrel protein</fullName>
    </recommendedName>
</protein>